<reference evidence="1 2" key="1">
    <citation type="submission" date="2015-03" db="EMBL/GenBank/DDBJ databases">
        <title>Comparative genomics of Pseudomonas insights into diversity of traits involved in vanlence and defense.</title>
        <authorList>
            <person name="Qin Y."/>
        </authorList>
    </citation>
    <scope>NUCLEOTIDE SEQUENCE [LARGE SCALE GENOMIC DNA]</scope>
    <source>
        <strain evidence="1 2">H24</strain>
    </source>
</reference>
<comment type="caution">
    <text evidence="1">The sequence shown here is derived from an EMBL/GenBank/DDBJ whole genome shotgun (WGS) entry which is preliminary data.</text>
</comment>
<gene>
    <name evidence="1" type="ORF">VD17_03080</name>
</gene>
<dbReference type="AlphaFoldDB" id="A0A0F4VEL4"/>
<accession>A0A0F4VEL4</accession>
<proteinExistence type="predicted"/>
<evidence type="ECO:0000313" key="1">
    <source>
        <dbReference type="EMBL" id="KJZ67258.1"/>
    </source>
</evidence>
<organism evidence="1 2">
    <name type="scientific">Pseudomonas fluorescens</name>
    <dbReference type="NCBI Taxonomy" id="294"/>
    <lineage>
        <taxon>Bacteria</taxon>
        <taxon>Pseudomonadati</taxon>
        <taxon>Pseudomonadota</taxon>
        <taxon>Gammaproteobacteria</taxon>
        <taxon>Pseudomonadales</taxon>
        <taxon>Pseudomonadaceae</taxon>
        <taxon>Pseudomonas</taxon>
    </lineage>
</organism>
<evidence type="ECO:0000313" key="2">
    <source>
        <dbReference type="Proteomes" id="UP000033400"/>
    </source>
</evidence>
<protein>
    <submittedName>
        <fullName evidence="1">Uncharacterized protein</fullName>
    </submittedName>
</protein>
<dbReference type="EMBL" id="LACH01000003">
    <property type="protein sequence ID" value="KJZ67258.1"/>
    <property type="molecule type" value="Genomic_DNA"/>
</dbReference>
<sequence>MFNSSDTVLDFFYSGDVTGFRAAKHHMDKEEIWHDGDFICAQISEWLDDYGIDCDRNELPFEQREILFEIAGILGPLKIIFWLHPSRLPVFNDEVLVKRLLDQLNDAEDEQMVGRIEKCFEWHQYKIGFVLVNFYLHNLRGTRKPELKLTAQGLYNVFEAAGRLRIFNEEYDIDLAELELMEMLVETGYIHNILYLTKHKKLTPSASFYRTLARLPAETKEKIEQFHRLPKSA</sequence>
<dbReference type="Proteomes" id="UP000033400">
    <property type="component" value="Unassembled WGS sequence"/>
</dbReference>
<dbReference type="RefSeq" id="WP_046052621.1">
    <property type="nucleotide sequence ID" value="NZ_LACH01000003.1"/>
</dbReference>
<name>A0A0F4VEL4_PSEFL</name>
<dbReference type="PATRIC" id="fig|294.133.peg.2375"/>